<dbReference type="InterPro" id="IPR050597">
    <property type="entry name" value="Cytochrome_c_Oxidase_Subunit"/>
</dbReference>
<feature type="domain" description="Cytochrome c" evidence="9">
    <location>
        <begin position="51"/>
        <end position="129"/>
    </location>
</feature>
<dbReference type="Proteomes" id="UP000249577">
    <property type="component" value="Unassembled WGS sequence"/>
</dbReference>
<evidence type="ECO:0000256" key="7">
    <source>
        <dbReference type="ARBA" id="ARBA00023004"/>
    </source>
</evidence>
<organism evidence="10 11">
    <name type="scientific">Ancylobacter novellus</name>
    <name type="common">Thiobacillus novellus</name>
    <dbReference type="NCBI Taxonomy" id="921"/>
    <lineage>
        <taxon>Bacteria</taxon>
        <taxon>Pseudomonadati</taxon>
        <taxon>Pseudomonadota</taxon>
        <taxon>Alphaproteobacteria</taxon>
        <taxon>Hyphomicrobiales</taxon>
        <taxon>Xanthobacteraceae</taxon>
        <taxon>Ancylobacter</taxon>
    </lineage>
</organism>
<evidence type="ECO:0000256" key="3">
    <source>
        <dbReference type="ARBA" id="ARBA00022617"/>
    </source>
</evidence>
<evidence type="ECO:0000256" key="5">
    <source>
        <dbReference type="ARBA" id="ARBA00022723"/>
    </source>
</evidence>
<comment type="cofactor">
    <cofactor evidence="1">
        <name>heme c</name>
        <dbReference type="ChEBI" id="CHEBI:61717"/>
    </cofactor>
</comment>
<evidence type="ECO:0000256" key="6">
    <source>
        <dbReference type="ARBA" id="ARBA00022982"/>
    </source>
</evidence>
<dbReference type="InterPro" id="IPR036909">
    <property type="entry name" value="Cyt_c-like_dom_sf"/>
</dbReference>
<dbReference type="GO" id="GO:0009055">
    <property type="term" value="F:electron transfer activity"/>
    <property type="evidence" value="ECO:0007669"/>
    <property type="project" value="InterPro"/>
</dbReference>
<dbReference type="PRINTS" id="PR00605">
    <property type="entry name" value="CYTCHROMECIC"/>
</dbReference>
<dbReference type="PROSITE" id="PS51007">
    <property type="entry name" value="CYTC"/>
    <property type="match status" value="1"/>
</dbReference>
<name>A0A2W5K8Q4_ANCNO</name>
<evidence type="ECO:0000256" key="2">
    <source>
        <dbReference type="ARBA" id="ARBA00022448"/>
    </source>
</evidence>
<evidence type="ECO:0000256" key="8">
    <source>
        <dbReference type="PROSITE-ProRule" id="PRU00433"/>
    </source>
</evidence>
<accession>A0A2W5K8Q4</accession>
<keyword evidence="4" id="KW-0679">Respiratory chain</keyword>
<dbReference type="SUPFAM" id="SSF46626">
    <property type="entry name" value="Cytochrome c"/>
    <property type="match status" value="1"/>
</dbReference>
<dbReference type="GO" id="GO:0020037">
    <property type="term" value="F:heme binding"/>
    <property type="evidence" value="ECO:0007669"/>
    <property type="project" value="InterPro"/>
</dbReference>
<dbReference type="InterPro" id="IPR009056">
    <property type="entry name" value="Cyt_c-like_dom"/>
</dbReference>
<dbReference type="PANTHER" id="PTHR33751">
    <property type="entry name" value="CBB3-TYPE CYTOCHROME C OXIDASE SUBUNIT FIXP"/>
    <property type="match status" value="1"/>
</dbReference>
<evidence type="ECO:0000256" key="4">
    <source>
        <dbReference type="ARBA" id="ARBA00022660"/>
    </source>
</evidence>
<proteinExistence type="predicted"/>
<keyword evidence="3 8" id="KW-0349">Heme</keyword>
<dbReference type="EMBL" id="QFPN01000009">
    <property type="protein sequence ID" value="PZQ12379.1"/>
    <property type="molecule type" value="Genomic_DNA"/>
</dbReference>
<keyword evidence="7 8" id="KW-0408">Iron</keyword>
<sequence length="132" mass="13915">MRLTSTSRPTTRRTTRMRSRAPAWSDWAFCWPNLSAGAVLTLVLVAPAFGADVELGRYLGSECAACHAVGGVGGAAGIPNISGWPKDQFAATLGAFRSGERASDVMSAIARRLNDEEIAALAAYFGGLEKPN</sequence>
<dbReference type="Pfam" id="PF13442">
    <property type="entry name" value="Cytochrome_CBB3"/>
    <property type="match status" value="1"/>
</dbReference>
<dbReference type="PANTHER" id="PTHR33751:SF9">
    <property type="entry name" value="CYTOCHROME C4"/>
    <property type="match status" value="1"/>
</dbReference>
<keyword evidence="2" id="KW-0813">Transport</keyword>
<keyword evidence="5 8" id="KW-0479">Metal-binding</keyword>
<reference evidence="10 11" key="1">
    <citation type="submission" date="2017-08" db="EMBL/GenBank/DDBJ databases">
        <title>Infants hospitalized years apart are colonized by the same room-sourced microbial strains.</title>
        <authorList>
            <person name="Brooks B."/>
            <person name="Olm M.R."/>
            <person name="Firek B.A."/>
            <person name="Baker R."/>
            <person name="Thomas B.C."/>
            <person name="Morowitz M.J."/>
            <person name="Banfield J.F."/>
        </authorList>
    </citation>
    <scope>NUCLEOTIDE SEQUENCE [LARGE SCALE GENOMIC DNA]</scope>
    <source>
        <strain evidence="10">S2_005_003_R2_43</strain>
    </source>
</reference>
<dbReference type="AlphaFoldDB" id="A0A2W5K8Q4"/>
<protein>
    <recommendedName>
        <fullName evidence="9">Cytochrome c domain-containing protein</fullName>
    </recommendedName>
</protein>
<dbReference type="InterPro" id="IPR008168">
    <property type="entry name" value="Cyt_C_IC"/>
</dbReference>
<comment type="caution">
    <text evidence="10">The sequence shown here is derived from an EMBL/GenBank/DDBJ whole genome shotgun (WGS) entry which is preliminary data.</text>
</comment>
<evidence type="ECO:0000313" key="10">
    <source>
        <dbReference type="EMBL" id="PZQ12379.1"/>
    </source>
</evidence>
<evidence type="ECO:0000259" key="9">
    <source>
        <dbReference type="PROSITE" id="PS51007"/>
    </source>
</evidence>
<keyword evidence="6" id="KW-0249">Electron transport</keyword>
<evidence type="ECO:0000313" key="11">
    <source>
        <dbReference type="Proteomes" id="UP000249577"/>
    </source>
</evidence>
<gene>
    <name evidence="10" type="ORF">DI565_16265</name>
</gene>
<evidence type="ECO:0000256" key="1">
    <source>
        <dbReference type="ARBA" id="ARBA00001926"/>
    </source>
</evidence>
<dbReference type="GO" id="GO:0005506">
    <property type="term" value="F:iron ion binding"/>
    <property type="evidence" value="ECO:0007669"/>
    <property type="project" value="InterPro"/>
</dbReference>
<dbReference type="Gene3D" id="1.10.760.10">
    <property type="entry name" value="Cytochrome c-like domain"/>
    <property type="match status" value="1"/>
</dbReference>